<proteinExistence type="predicted"/>
<dbReference type="Gene3D" id="3.40.50.150">
    <property type="entry name" value="Vaccinia Virus protein VP39"/>
    <property type="match status" value="1"/>
</dbReference>
<name>A0A8H7SFA1_9FUNG</name>
<keyword evidence="2" id="KW-1185">Reference proteome</keyword>
<dbReference type="InterPro" id="IPR029063">
    <property type="entry name" value="SAM-dependent_MTases_sf"/>
</dbReference>
<accession>A0A8H7SFA1</accession>
<dbReference type="AlphaFoldDB" id="A0A8H7SFA1"/>
<dbReference type="Proteomes" id="UP000646827">
    <property type="component" value="Unassembled WGS sequence"/>
</dbReference>
<comment type="caution">
    <text evidence="1">The sequence shown here is derived from an EMBL/GenBank/DDBJ whole genome shotgun (WGS) entry which is preliminary data.</text>
</comment>
<organism evidence="1 2">
    <name type="scientific">Circinella minor</name>
    <dbReference type="NCBI Taxonomy" id="1195481"/>
    <lineage>
        <taxon>Eukaryota</taxon>
        <taxon>Fungi</taxon>
        <taxon>Fungi incertae sedis</taxon>
        <taxon>Mucoromycota</taxon>
        <taxon>Mucoromycotina</taxon>
        <taxon>Mucoromycetes</taxon>
        <taxon>Mucorales</taxon>
        <taxon>Lichtheimiaceae</taxon>
        <taxon>Circinella</taxon>
    </lineage>
</organism>
<dbReference type="SUPFAM" id="SSF53335">
    <property type="entry name" value="S-adenosyl-L-methionine-dependent methyltransferases"/>
    <property type="match status" value="1"/>
</dbReference>
<evidence type="ECO:0008006" key="3">
    <source>
        <dbReference type="Google" id="ProtNLM"/>
    </source>
</evidence>
<dbReference type="Pfam" id="PF10294">
    <property type="entry name" value="Methyltransf_16"/>
    <property type="match status" value="1"/>
</dbReference>
<reference evidence="1 2" key="1">
    <citation type="submission" date="2020-12" db="EMBL/GenBank/DDBJ databases">
        <title>Metabolic potential, ecology and presence of endohyphal bacteria is reflected in genomic diversity of Mucoromycotina.</title>
        <authorList>
            <person name="Muszewska A."/>
            <person name="Okrasinska A."/>
            <person name="Steczkiewicz K."/>
            <person name="Drgas O."/>
            <person name="Orlowska M."/>
            <person name="Perlinska-Lenart U."/>
            <person name="Aleksandrzak-Piekarczyk T."/>
            <person name="Szatraj K."/>
            <person name="Zielenkiewicz U."/>
            <person name="Pilsyk S."/>
            <person name="Malc E."/>
            <person name="Mieczkowski P."/>
            <person name="Kruszewska J.S."/>
            <person name="Biernat P."/>
            <person name="Pawlowska J."/>
        </authorList>
    </citation>
    <scope>NUCLEOTIDE SEQUENCE [LARGE SCALE GENOMIC DNA]</scope>
    <source>
        <strain evidence="1 2">CBS 142.35</strain>
    </source>
</reference>
<dbReference type="PANTHER" id="PTHR14614:SF132">
    <property type="entry name" value="PROTEIN-LYSINE METHYLTRANSFERASE C42C1.13"/>
    <property type="match status" value="1"/>
</dbReference>
<sequence length="422" mass="47542">MTSLFYTRYLKPPPSTANLGKSFTIAWTVANDLGEISYWEPLTVYCRLITTNHPSLGLLLDKSNNNKKYSKNTDSNNATLTSEVIRRATTSVKLEYDPVKGGGIMTHSLAIVNTTNNSGSIRNTTNTNGVTVQLVLELSDQLPGHPIWTNARSLMMDDDVCSWVIPVYSLPIQVLLSPSTLSTTSQYSNNNNDNNIHDYERRVTIHRFGASSANQQQDLFIHEDASPSIGSHIWDCGMLMCQYLAEKYGIPHFDRILELGSGTAIAGLYAAHILQPSIIYLTDLEDTVPTIQRSVSLLEGDPLIKNVKIIVKELEWGKPLILSDQRNKKKRKTEQEFDGFVDMVLLTDVLYNPSFHDALINTLQQLININPKMKILLGYKPRDEGEERTFFDKIKTNLGWEWEMSLLPPAEIYWITRSTNAA</sequence>
<protein>
    <recommendedName>
        <fullName evidence="3">Methyltransferase-domain-containing protein</fullName>
    </recommendedName>
</protein>
<evidence type="ECO:0000313" key="2">
    <source>
        <dbReference type="Proteomes" id="UP000646827"/>
    </source>
</evidence>
<dbReference type="EMBL" id="JAEPRB010000001">
    <property type="protein sequence ID" value="KAG2228227.1"/>
    <property type="molecule type" value="Genomic_DNA"/>
</dbReference>
<dbReference type="PANTHER" id="PTHR14614">
    <property type="entry name" value="HEPATOCELLULAR CARCINOMA-ASSOCIATED ANTIGEN"/>
    <property type="match status" value="1"/>
</dbReference>
<gene>
    <name evidence="1" type="ORF">INT45_011019</name>
</gene>
<dbReference type="OrthoDB" id="413520at2759"/>
<evidence type="ECO:0000313" key="1">
    <source>
        <dbReference type="EMBL" id="KAG2228227.1"/>
    </source>
</evidence>
<dbReference type="InterPro" id="IPR019410">
    <property type="entry name" value="Methyltransf_16"/>
</dbReference>